<keyword evidence="3" id="KW-0597">Phosphoprotein</keyword>
<evidence type="ECO:0000313" key="9">
    <source>
        <dbReference type="EMBL" id="KAF7703058.1"/>
    </source>
</evidence>
<dbReference type="InterPro" id="IPR035897">
    <property type="entry name" value="Toll_tir_struct_dom_sf"/>
</dbReference>
<feature type="compositionally biased region" description="Polar residues" evidence="7">
    <location>
        <begin position="191"/>
        <end position="204"/>
    </location>
</feature>
<evidence type="ECO:0000256" key="5">
    <source>
        <dbReference type="ARBA" id="ARBA00022859"/>
    </source>
</evidence>
<dbReference type="GO" id="GO:0006954">
    <property type="term" value="P:inflammatory response"/>
    <property type="evidence" value="ECO:0007669"/>
    <property type="project" value="UniProtKB-KW"/>
</dbReference>
<evidence type="ECO:0000256" key="7">
    <source>
        <dbReference type="SAM" id="MobiDB-lite"/>
    </source>
</evidence>
<accession>A0A8T0B7R6</accession>
<dbReference type="GO" id="GO:0035591">
    <property type="term" value="F:signaling adaptor activity"/>
    <property type="evidence" value="ECO:0007669"/>
    <property type="project" value="TreeGrafter"/>
</dbReference>
<dbReference type="SUPFAM" id="SSF52200">
    <property type="entry name" value="Toll/Interleukin receptor TIR domain"/>
    <property type="match status" value="1"/>
</dbReference>
<evidence type="ECO:0000256" key="4">
    <source>
        <dbReference type="ARBA" id="ARBA00022588"/>
    </source>
</evidence>
<dbReference type="GO" id="GO:0005768">
    <property type="term" value="C:endosome"/>
    <property type="evidence" value="ECO:0007669"/>
    <property type="project" value="TreeGrafter"/>
</dbReference>
<evidence type="ECO:0000256" key="1">
    <source>
        <dbReference type="ARBA" id="ARBA00004496"/>
    </source>
</evidence>
<dbReference type="GO" id="GO:0043123">
    <property type="term" value="P:positive regulation of canonical NF-kappaB signal transduction"/>
    <property type="evidence" value="ECO:0007669"/>
    <property type="project" value="TreeGrafter"/>
</dbReference>
<gene>
    <name evidence="9" type="ORF">HF521_022065</name>
</gene>
<dbReference type="Gene3D" id="3.40.50.10140">
    <property type="entry name" value="Toll/interleukin-1 receptor homology (TIR) domain"/>
    <property type="match status" value="1"/>
</dbReference>
<feature type="region of interest" description="Disordered" evidence="7">
    <location>
        <begin position="188"/>
        <end position="220"/>
    </location>
</feature>
<dbReference type="PROSITE" id="PS50104">
    <property type="entry name" value="TIR"/>
    <property type="match status" value="1"/>
</dbReference>
<evidence type="ECO:0000256" key="3">
    <source>
        <dbReference type="ARBA" id="ARBA00022553"/>
    </source>
</evidence>
<keyword evidence="5" id="KW-0391">Immunity</keyword>
<dbReference type="EMBL" id="JABFDY010000009">
    <property type="protein sequence ID" value="KAF7703058.1"/>
    <property type="molecule type" value="Genomic_DNA"/>
</dbReference>
<dbReference type="GO" id="GO:0045087">
    <property type="term" value="P:innate immune response"/>
    <property type="evidence" value="ECO:0007669"/>
    <property type="project" value="UniProtKB-KW"/>
</dbReference>
<organism evidence="9 10">
    <name type="scientific">Silurus meridionalis</name>
    <name type="common">Southern catfish</name>
    <name type="synonym">Silurus soldatovi meridionalis</name>
    <dbReference type="NCBI Taxonomy" id="175797"/>
    <lineage>
        <taxon>Eukaryota</taxon>
        <taxon>Metazoa</taxon>
        <taxon>Chordata</taxon>
        <taxon>Craniata</taxon>
        <taxon>Vertebrata</taxon>
        <taxon>Euteleostomi</taxon>
        <taxon>Actinopterygii</taxon>
        <taxon>Neopterygii</taxon>
        <taxon>Teleostei</taxon>
        <taxon>Ostariophysi</taxon>
        <taxon>Siluriformes</taxon>
        <taxon>Siluridae</taxon>
        <taxon>Silurus</taxon>
    </lineage>
</organism>
<dbReference type="AlphaFoldDB" id="A0A8T0B7R6"/>
<evidence type="ECO:0000256" key="6">
    <source>
        <dbReference type="ARBA" id="ARBA00023198"/>
    </source>
</evidence>
<dbReference type="InterPro" id="IPR046946">
    <property type="entry name" value="TCAM1/2"/>
</dbReference>
<feature type="domain" description="TIR" evidence="8">
    <location>
        <begin position="239"/>
        <end position="382"/>
    </location>
</feature>
<feature type="region of interest" description="Disordered" evidence="7">
    <location>
        <begin position="111"/>
        <end position="170"/>
    </location>
</feature>
<dbReference type="PANTHER" id="PTHR47230:SF1">
    <property type="entry name" value="TIR DOMAIN-CONTAINING ADAPTER MOLECULE 1"/>
    <property type="match status" value="1"/>
</dbReference>
<keyword evidence="2" id="KW-0963">Cytoplasm</keyword>
<dbReference type="Pfam" id="PF13676">
    <property type="entry name" value="TIR_2"/>
    <property type="match status" value="1"/>
</dbReference>
<protein>
    <recommendedName>
        <fullName evidence="8">TIR domain-containing protein</fullName>
    </recommendedName>
</protein>
<dbReference type="GO" id="GO:0032481">
    <property type="term" value="P:positive regulation of type I interferon production"/>
    <property type="evidence" value="ECO:0007669"/>
    <property type="project" value="TreeGrafter"/>
</dbReference>
<keyword evidence="6" id="KW-0395">Inflammatory response</keyword>
<feature type="compositionally biased region" description="Basic and acidic residues" evidence="7">
    <location>
        <begin position="133"/>
        <end position="147"/>
    </location>
</feature>
<feature type="non-terminal residue" evidence="9">
    <location>
        <position position="1"/>
    </location>
</feature>
<dbReference type="InterPro" id="IPR000157">
    <property type="entry name" value="TIR_dom"/>
</dbReference>
<comment type="subcellular location">
    <subcellularLocation>
        <location evidence="1">Cytoplasm</location>
    </subcellularLocation>
</comment>
<comment type="caution">
    <text evidence="9">The sequence shown here is derived from an EMBL/GenBank/DDBJ whole genome shotgun (WGS) entry which is preliminary data.</text>
</comment>
<dbReference type="GO" id="GO:0035666">
    <property type="term" value="P:TRIF-dependent toll-like receptor signaling pathway"/>
    <property type="evidence" value="ECO:0007669"/>
    <property type="project" value="InterPro"/>
</dbReference>
<keyword evidence="10" id="KW-1185">Reference proteome</keyword>
<feature type="region of interest" description="Disordered" evidence="7">
    <location>
        <begin position="38"/>
        <end position="73"/>
    </location>
</feature>
<name>A0A8T0B7R6_SILME</name>
<feature type="compositionally biased region" description="Low complexity" evidence="7">
    <location>
        <begin position="62"/>
        <end position="73"/>
    </location>
</feature>
<evidence type="ECO:0000256" key="2">
    <source>
        <dbReference type="ARBA" id="ARBA00022490"/>
    </source>
</evidence>
<proteinExistence type="predicted"/>
<reference evidence="9" key="1">
    <citation type="submission" date="2020-08" db="EMBL/GenBank/DDBJ databases">
        <title>Chromosome-level assembly of Southern catfish (Silurus meridionalis) provides insights into visual adaptation to the nocturnal and benthic lifestyles.</title>
        <authorList>
            <person name="Zhang Y."/>
            <person name="Wang D."/>
            <person name="Peng Z."/>
        </authorList>
    </citation>
    <scope>NUCLEOTIDE SEQUENCE</scope>
    <source>
        <strain evidence="9">SWU-2019-XX</strain>
        <tissue evidence="9">Muscle</tissue>
    </source>
</reference>
<sequence>ALVDETTLTELRANANTVVKGLSERSISEPAGCLTMGASIQPSRGTGEVVNAQKEPPKRDNSCPSSLHSTSTSCSSYSLEISVSTAETNNSNKDFRPLPLMTPAERRICQNSEAKPPSPLVQVPSATQSYRASDPKPLQKKEQKVESKFSQCQDKNGPSEIVTPKSPSIESHLEKTYLSSPFDNRKVEAQPVSSSQPSNATSTQERLKHDSLSSEKLSDLSESSLRNSHLSASQGEEDIFYAFVILHAQEDTEEALKLKSRLESISSTTGATFSEDFAVPGQSTFRCVEEAIENSAFVMLMLTPNFNTQLNEMNADSALLNSIEKPHKSNTVIPLLPRVNGLPRDQMPLVLKTKNPLEEMKEKTFENMVRRVLDWKKIQTQKSMWRKAQQLKKQREKQQHLREKRRYCEDIIRESTKVCELEKEVQQLQMQQQRLPPSYTPQFHGAPRRPQSFAHMPFQSPMPSYYSDNMCHQPPSNIHIQNAKYIMIGNNSTMTVGGGVESGDEDNF</sequence>
<keyword evidence="4" id="KW-0399">Innate immunity</keyword>
<evidence type="ECO:0000313" key="10">
    <source>
        <dbReference type="Proteomes" id="UP000606274"/>
    </source>
</evidence>
<dbReference type="Proteomes" id="UP000606274">
    <property type="component" value="Unassembled WGS sequence"/>
</dbReference>
<evidence type="ECO:0000259" key="8">
    <source>
        <dbReference type="PROSITE" id="PS50104"/>
    </source>
</evidence>
<dbReference type="PANTHER" id="PTHR47230">
    <property type="entry name" value="TIR DOMAIN-CONTAINING ADAPTER MOLECULE 1"/>
    <property type="match status" value="1"/>
</dbReference>
<feature type="compositionally biased region" description="Basic and acidic residues" evidence="7">
    <location>
        <begin position="205"/>
        <end position="219"/>
    </location>
</feature>